<evidence type="ECO:0000313" key="1">
    <source>
        <dbReference type="EMBL" id="OAY77398.1"/>
    </source>
</evidence>
<dbReference type="AlphaFoldDB" id="A0A199VK63"/>
<protein>
    <submittedName>
        <fullName evidence="1">U-box domain-containing protein 7</fullName>
    </submittedName>
</protein>
<proteinExistence type="predicted"/>
<comment type="caution">
    <text evidence="1">The sequence shown here is derived from an EMBL/GenBank/DDBJ whole genome shotgun (WGS) entry which is preliminary data.</text>
</comment>
<sequence>MGGEEEKRKEVDAAAVKRIVKQLNFGGSEEERAEAALEVGRLARADGRTKRFLAELGVVPTLVRMIFDSRDLRSRISAAEALIELGRGTFKNKVLMVEAGLLTKLPQLMPNKDFSRSQELFLLLSSISSLAKTDFALNTSHILPLVFETLNANDATENTKLACLATLYNLSTKLDNFKSIVSDDTIHALLTLSLDRRTSEGALSILSNLVVSPAAKRRIADHSAVPKAFVEVMSWDDKPKCRELAVYLMMVVAQNGCRVYREKLVEHGAVEVLLEIALLGSDIARRRAMKILQWIKNEGEVRMRVHSGPRVERVSLFDGCSGDREEEQCRRAIGEMVKESLKRNMASILRKATAIEGFSNVKGLCTSSSSKSLPY</sequence>
<dbReference type="Gene3D" id="1.25.10.10">
    <property type="entry name" value="Leucine-rich Repeat Variant"/>
    <property type="match status" value="1"/>
</dbReference>
<dbReference type="InterPro" id="IPR011989">
    <property type="entry name" value="ARM-like"/>
</dbReference>
<reference evidence="1 2" key="1">
    <citation type="journal article" date="2016" name="DNA Res.">
        <title>The draft genome of MD-2 pineapple using hybrid error correction of long reads.</title>
        <authorList>
            <person name="Redwan R.M."/>
            <person name="Saidin A."/>
            <person name="Kumar S.V."/>
        </authorList>
    </citation>
    <scope>NUCLEOTIDE SEQUENCE [LARGE SCALE GENOMIC DNA]</scope>
    <source>
        <strain evidence="2">cv. MD2</strain>
        <tissue evidence="1">Leaf</tissue>
    </source>
</reference>
<organism evidence="1 2">
    <name type="scientific">Ananas comosus</name>
    <name type="common">Pineapple</name>
    <name type="synonym">Ananas ananas</name>
    <dbReference type="NCBI Taxonomy" id="4615"/>
    <lineage>
        <taxon>Eukaryota</taxon>
        <taxon>Viridiplantae</taxon>
        <taxon>Streptophyta</taxon>
        <taxon>Embryophyta</taxon>
        <taxon>Tracheophyta</taxon>
        <taxon>Spermatophyta</taxon>
        <taxon>Magnoliopsida</taxon>
        <taxon>Liliopsida</taxon>
        <taxon>Poales</taxon>
        <taxon>Bromeliaceae</taxon>
        <taxon>Bromelioideae</taxon>
        <taxon>Ananas</taxon>
    </lineage>
</organism>
<dbReference type="InterPro" id="IPR016024">
    <property type="entry name" value="ARM-type_fold"/>
</dbReference>
<accession>A0A199VK63</accession>
<dbReference type="SUPFAM" id="SSF48371">
    <property type="entry name" value="ARM repeat"/>
    <property type="match status" value="1"/>
</dbReference>
<name>A0A199VK63_ANACO</name>
<gene>
    <name evidence="1" type="ORF">ACMD2_22003</name>
</gene>
<dbReference type="STRING" id="4615.A0A199VK63"/>
<dbReference type="Proteomes" id="UP000092600">
    <property type="component" value="Unassembled WGS sequence"/>
</dbReference>
<dbReference type="EMBL" id="LSRQ01001553">
    <property type="protein sequence ID" value="OAY77398.1"/>
    <property type="molecule type" value="Genomic_DNA"/>
</dbReference>
<dbReference type="PANTHER" id="PTHR46700:SF2">
    <property type="entry name" value="ARM REPEAT SUPERFAMILY PROTEIN"/>
    <property type="match status" value="1"/>
</dbReference>
<dbReference type="PANTHER" id="PTHR46700">
    <property type="entry name" value="ARM REPEAT SUPERFAMILY PROTEIN"/>
    <property type="match status" value="1"/>
</dbReference>
<evidence type="ECO:0000313" key="2">
    <source>
        <dbReference type="Proteomes" id="UP000092600"/>
    </source>
</evidence>